<reference evidence="10" key="1">
    <citation type="journal article" date="2019" name="Gigascience">
        <title>De novo genome assembly of the endangered Acer yangbiense, a plant species with extremely small populations endemic to Yunnan Province, China.</title>
        <authorList>
            <person name="Yang J."/>
            <person name="Wariss H.M."/>
            <person name="Tao L."/>
            <person name="Zhang R."/>
            <person name="Yun Q."/>
            <person name="Hollingsworth P."/>
            <person name="Dao Z."/>
            <person name="Luo G."/>
            <person name="Guo H."/>
            <person name="Ma Y."/>
            <person name="Sun W."/>
        </authorList>
    </citation>
    <scope>NUCLEOTIDE SEQUENCE [LARGE SCALE GENOMIC DNA]</scope>
    <source>
        <strain evidence="10">cv. Malutang</strain>
    </source>
</reference>
<name>A0A5C7HBB6_9ROSI</name>
<sequence>MNSTRARNMMAMVQKQSGNIGASLATILFVWAILKDHFPSILNNYIKKHFHKLVRFVSPYIDITFHEQGETFSQNEAFSAIKSYLSTKASSWASSFKADFIKQSKSLILSVDDHEEVIDEFHGVKVWWVLENKQKHSKTQEKMYFKLSFLRRHREFIAGSYIDHVINEGKALALKNRQKRMYTNTPCIDWNNWKIKWNCVYFDHPATFDTLAMESKKKEEIMNDLKKFSEAKEYYAKIGKAWKRGYLLYGPPGTGKSTMIAAMANFLNYDVYDLELTIVKNNRELRSLLNYTSSKSLIVMEDIDCSLNLTGQRQSKSDSESKSNEVTLSGLLNFIDGLCSASGAERIVVFTTNHVDKLDPALIRRGRMDKHIEMSYCCFEAFKVLAKNYLDIDSHELFAEIDSLLAETNMTPADVAENIIPKSREEEDNIADSCLKNLIKALKEVKPVKGEEEERV</sequence>
<dbReference type="InterPro" id="IPR058017">
    <property type="entry name" value="At3g28540-like_C"/>
</dbReference>
<evidence type="ECO:0000256" key="5">
    <source>
        <dbReference type="ARBA" id="ARBA00022842"/>
    </source>
</evidence>
<keyword evidence="7" id="KW-0547">Nucleotide-binding</keyword>
<evidence type="ECO:0000313" key="10">
    <source>
        <dbReference type="Proteomes" id="UP000323000"/>
    </source>
</evidence>
<dbReference type="GO" id="GO:0006950">
    <property type="term" value="P:response to stress"/>
    <property type="evidence" value="ECO:0007669"/>
    <property type="project" value="UniProtKB-ARBA"/>
</dbReference>
<dbReference type="InterPro" id="IPR025753">
    <property type="entry name" value="AAA_N_dom"/>
</dbReference>
<dbReference type="OrthoDB" id="10251412at2759"/>
<dbReference type="PROSITE" id="PS00674">
    <property type="entry name" value="AAA"/>
    <property type="match status" value="1"/>
</dbReference>
<evidence type="ECO:0000256" key="7">
    <source>
        <dbReference type="RuleBase" id="RU003651"/>
    </source>
</evidence>
<evidence type="ECO:0000313" key="9">
    <source>
        <dbReference type="EMBL" id="TXG54294.1"/>
    </source>
</evidence>
<dbReference type="PANTHER" id="PTHR23070">
    <property type="entry name" value="BCS1 AAA-TYPE ATPASE"/>
    <property type="match status" value="1"/>
</dbReference>
<dbReference type="Gene3D" id="6.10.280.40">
    <property type="match status" value="1"/>
</dbReference>
<dbReference type="InterPro" id="IPR027417">
    <property type="entry name" value="P-loop_NTPase"/>
</dbReference>
<dbReference type="GO" id="GO:0005524">
    <property type="term" value="F:ATP binding"/>
    <property type="evidence" value="ECO:0007669"/>
    <property type="project" value="UniProtKB-KW"/>
</dbReference>
<dbReference type="Gene3D" id="3.40.50.300">
    <property type="entry name" value="P-loop containing nucleotide triphosphate hydrolases"/>
    <property type="match status" value="1"/>
</dbReference>
<organism evidence="9 10">
    <name type="scientific">Acer yangbiense</name>
    <dbReference type="NCBI Taxonomy" id="1000413"/>
    <lineage>
        <taxon>Eukaryota</taxon>
        <taxon>Viridiplantae</taxon>
        <taxon>Streptophyta</taxon>
        <taxon>Embryophyta</taxon>
        <taxon>Tracheophyta</taxon>
        <taxon>Spermatophyta</taxon>
        <taxon>Magnoliopsida</taxon>
        <taxon>eudicotyledons</taxon>
        <taxon>Gunneridae</taxon>
        <taxon>Pentapetalae</taxon>
        <taxon>rosids</taxon>
        <taxon>malvids</taxon>
        <taxon>Sapindales</taxon>
        <taxon>Sapindaceae</taxon>
        <taxon>Hippocastanoideae</taxon>
        <taxon>Acereae</taxon>
        <taxon>Acer</taxon>
    </lineage>
</organism>
<dbReference type="Pfam" id="PF14363">
    <property type="entry name" value="AAA_assoc"/>
    <property type="match status" value="1"/>
</dbReference>
<gene>
    <name evidence="9" type="ORF">EZV62_019550</name>
</gene>
<dbReference type="GO" id="GO:0016887">
    <property type="term" value="F:ATP hydrolysis activity"/>
    <property type="evidence" value="ECO:0007669"/>
    <property type="project" value="InterPro"/>
</dbReference>
<evidence type="ECO:0000256" key="6">
    <source>
        <dbReference type="ARBA" id="ARBA00049360"/>
    </source>
</evidence>
<dbReference type="InterPro" id="IPR003959">
    <property type="entry name" value="ATPase_AAA_core"/>
</dbReference>
<keyword evidence="4 7" id="KW-0067">ATP-binding</keyword>
<dbReference type="SMART" id="SM00382">
    <property type="entry name" value="AAA"/>
    <property type="match status" value="1"/>
</dbReference>
<comment type="similarity">
    <text evidence="2">Belongs to the AAA ATPase family. BCS1 subfamily.</text>
</comment>
<dbReference type="InterPro" id="IPR003960">
    <property type="entry name" value="ATPase_AAA_CS"/>
</dbReference>
<evidence type="ECO:0000256" key="3">
    <source>
        <dbReference type="ARBA" id="ARBA00022801"/>
    </source>
</evidence>
<comment type="cofactor">
    <cofactor evidence="1">
        <name>Mg(2+)</name>
        <dbReference type="ChEBI" id="CHEBI:18420"/>
    </cofactor>
</comment>
<comment type="caution">
    <text evidence="9">The sequence shown here is derived from an EMBL/GenBank/DDBJ whole genome shotgun (WGS) entry which is preliminary data.</text>
</comment>
<dbReference type="CDD" id="cd19510">
    <property type="entry name" value="RecA-like_BCS1"/>
    <property type="match status" value="1"/>
</dbReference>
<evidence type="ECO:0000256" key="1">
    <source>
        <dbReference type="ARBA" id="ARBA00001946"/>
    </source>
</evidence>
<protein>
    <recommendedName>
        <fullName evidence="8">AAA+ ATPase domain-containing protein</fullName>
    </recommendedName>
</protein>
<dbReference type="AlphaFoldDB" id="A0A5C7HBB6"/>
<proteinExistence type="inferred from homology"/>
<feature type="domain" description="AAA+ ATPase" evidence="8">
    <location>
        <begin position="242"/>
        <end position="378"/>
    </location>
</feature>
<dbReference type="InterPro" id="IPR050747">
    <property type="entry name" value="Mitochondrial_chaperone_BCS1"/>
</dbReference>
<dbReference type="Proteomes" id="UP000323000">
    <property type="component" value="Chromosome 9"/>
</dbReference>
<keyword evidence="3" id="KW-0378">Hydrolase</keyword>
<dbReference type="EMBL" id="VAHF01000009">
    <property type="protein sequence ID" value="TXG54294.1"/>
    <property type="molecule type" value="Genomic_DNA"/>
</dbReference>
<dbReference type="SUPFAM" id="SSF52540">
    <property type="entry name" value="P-loop containing nucleoside triphosphate hydrolases"/>
    <property type="match status" value="1"/>
</dbReference>
<keyword evidence="10" id="KW-1185">Reference proteome</keyword>
<dbReference type="Pfam" id="PF25568">
    <property type="entry name" value="AAA_lid_At3g28540"/>
    <property type="match status" value="1"/>
</dbReference>
<dbReference type="Pfam" id="PF00004">
    <property type="entry name" value="AAA"/>
    <property type="match status" value="1"/>
</dbReference>
<evidence type="ECO:0000256" key="4">
    <source>
        <dbReference type="ARBA" id="ARBA00022840"/>
    </source>
</evidence>
<evidence type="ECO:0000259" key="8">
    <source>
        <dbReference type="SMART" id="SM00382"/>
    </source>
</evidence>
<comment type="catalytic activity">
    <reaction evidence="6">
        <text>ATP + H2O = ADP + phosphate + H(+)</text>
        <dbReference type="Rhea" id="RHEA:13065"/>
        <dbReference type="ChEBI" id="CHEBI:15377"/>
        <dbReference type="ChEBI" id="CHEBI:15378"/>
        <dbReference type="ChEBI" id="CHEBI:30616"/>
        <dbReference type="ChEBI" id="CHEBI:43474"/>
        <dbReference type="ChEBI" id="CHEBI:456216"/>
    </reaction>
</comment>
<keyword evidence="5" id="KW-0460">Magnesium</keyword>
<accession>A0A5C7HBB6</accession>
<dbReference type="InterPro" id="IPR003593">
    <property type="entry name" value="AAA+_ATPase"/>
</dbReference>
<evidence type="ECO:0000256" key="2">
    <source>
        <dbReference type="ARBA" id="ARBA00007448"/>
    </source>
</evidence>